<dbReference type="InterPro" id="IPR010865">
    <property type="entry name" value="DUF1499"/>
</dbReference>
<evidence type="ECO:0000313" key="1">
    <source>
        <dbReference type="EMBL" id="PWV97634.1"/>
    </source>
</evidence>
<dbReference type="OrthoDB" id="8479024at2"/>
<sequence>MFKSIALALLAIVALLILAVLFIGRERTWVLLAGSPDREQFDFGAGRRSAVPNDALACSQDLCDNPDIIVDPRSGEPADVLSELGRRLKTLDPHARRLDTDKDQLKARYVTYTRWMRFPDVIHFEAVPLADGMTGIMAYSRSQLGNNDFGKNRARLEQLLKP</sequence>
<name>A0A317PFQ9_9HYPH</name>
<accession>A0A317PFQ9</accession>
<evidence type="ECO:0000313" key="2">
    <source>
        <dbReference type="Proteomes" id="UP000246352"/>
    </source>
</evidence>
<keyword evidence="2" id="KW-1185">Reference proteome</keyword>
<proteinExistence type="predicted"/>
<reference evidence="1 2" key="1">
    <citation type="submission" date="2018-05" db="EMBL/GenBank/DDBJ databases">
        <title>Genomic Encyclopedia of Type Strains, Phase IV (KMG-IV): sequencing the most valuable type-strain genomes for metagenomic binning, comparative biology and taxonomic classification.</title>
        <authorList>
            <person name="Goeker M."/>
        </authorList>
    </citation>
    <scope>NUCLEOTIDE SEQUENCE [LARGE SCALE GENOMIC DNA]</scope>
    <source>
        <strain evidence="1 2">DSM 16791</strain>
    </source>
</reference>
<dbReference type="Proteomes" id="UP000246352">
    <property type="component" value="Unassembled WGS sequence"/>
</dbReference>
<protein>
    <submittedName>
        <fullName evidence="1">Uncharacterized protein (DUF1499 family)</fullName>
    </submittedName>
</protein>
<dbReference type="EMBL" id="QGTR01000006">
    <property type="protein sequence ID" value="PWV97634.1"/>
    <property type="molecule type" value="Genomic_DNA"/>
</dbReference>
<dbReference type="RefSeq" id="WP_110033932.1">
    <property type="nucleotide sequence ID" value="NZ_QGTR01000006.1"/>
</dbReference>
<gene>
    <name evidence="1" type="ORF">DFR52_106157</name>
</gene>
<organism evidence="1 2">
    <name type="scientific">Hoeflea marina</name>
    <dbReference type="NCBI Taxonomy" id="274592"/>
    <lineage>
        <taxon>Bacteria</taxon>
        <taxon>Pseudomonadati</taxon>
        <taxon>Pseudomonadota</taxon>
        <taxon>Alphaproteobacteria</taxon>
        <taxon>Hyphomicrobiales</taxon>
        <taxon>Rhizobiaceae</taxon>
        <taxon>Hoeflea</taxon>
    </lineage>
</organism>
<dbReference type="AlphaFoldDB" id="A0A317PFQ9"/>
<dbReference type="Pfam" id="PF07386">
    <property type="entry name" value="DUF1499"/>
    <property type="match status" value="1"/>
</dbReference>
<comment type="caution">
    <text evidence="1">The sequence shown here is derived from an EMBL/GenBank/DDBJ whole genome shotgun (WGS) entry which is preliminary data.</text>
</comment>